<dbReference type="SUPFAM" id="SSF141694">
    <property type="entry name" value="AF2212/PG0164-like"/>
    <property type="match status" value="1"/>
</dbReference>
<dbReference type="InterPro" id="IPR015018">
    <property type="entry name" value="DUF1905"/>
</dbReference>
<dbReference type="Gene3D" id="2.40.30.100">
    <property type="entry name" value="AF2212/PG0164-like"/>
    <property type="match status" value="1"/>
</dbReference>
<evidence type="ECO:0008006" key="3">
    <source>
        <dbReference type="Google" id="ProtNLM"/>
    </source>
</evidence>
<dbReference type="RefSeq" id="WP_048091494.1">
    <property type="nucleotide sequence ID" value="NZ_JMIY01000005.1"/>
</dbReference>
<name>A0A062V6X0_9EURY</name>
<protein>
    <recommendedName>
        <fullName evidence="3">DUF1905 domain-containing protein</fullName>
    </recommendedName>
</protein>
<organism evidence="1 2">
    <name type="scientific">Candidatus Methanoperedens nitratireducens</name>
    <dbReference type="NCBI Taxonomy" id="1392998"/>
    <lineage>
        <taxon>Archaea</taxon>
        <taxon>Methanobacteriati</taxon>
        <taxon>Methanobacteriota</taxon>
        <taxon>Stenosarchaea group</taxon>
        <taxon>Methanomicrobia</taxon>
        <taxon>Methanosarcinales</taxon>
        <taxon>ANME-2 cluster</taxon>
        <taxon>Candidatus Methanoperedentaceae</taxon>
        <taxon>Candidatus Methanoperedens</taxon>
    </lineage>
</organism>
<gene>
    <name evidence="1" type="ORF">ANME2D_02240</name>
</gene>
<evidence type="ECO:0000313" key="2">
    <source>
        <dbReference type="Proteomes" id="UP000027153"/>
    </source>
</evidence>
<dbReference type="Proteomes" id="UP000027153">
    <property type="component" value="Unassembled WGS sequence"/>
</dbReference>
<evidence type="ECO:0000313" key="1">
    <source>
        <dbReference type="EMBL" id="KCZ71509.1"/>
    </source>
</evidence>
<reference evidence="1 2" key="1">
    <citation type="journal article" date="2013" name="Nature">
        <title>Anaerobic oxidation of methane coupled to nitrate reduction in a novel archaeal lineage.</title>
        <authorList>
            <person name="Haroon M.F."/>
            <person name="Hu S."/>
            <person name="Shi Y."/>
            <person name="Imelfort M."/>
            <person name="Keller J."/>
            <person name="Hugenholtz P."/>
            <person name="Yuan Z."/>
            <person name="Tyson G.W."/>
        </authorList>
    </citation>
    <scope>NUCLEOTIDE SEQUENCE [LARGE SCALE GENOMIC DNA]</scope>
    <source>
        <strain evidence="1 2">ANME-2d</strain>
    </source>
</reference>
<dbReference type="InterPro" id="IPR037079">
    <property type="entry name" value="AF2212/PG0164-like_sf"/>
</dbReference>
<keyword evidence="2" id="KW-1185">Reference proteome</keyword>
<dbReference type="Pfam" id="PF08922">
    <property type="entry name" value="DUF1905"/>
    <property type="match status" value="1"/>
</dbReference>
<dbReference type="AlphaFoldDB" id="A0A062V6X0"/>
<dbReference type="Pfam" id="PF13376">
    <property type="entry name" value="OmdA"/>
    <property type="match status" value="1"/>
</dbReference>
<accession>A0A062V6X0</accession>
<dbReference type="EMBL" id="JMIY01000005">
    <property type="protein sequence ID" value="KCZ71509.1"/>
    <property type="molecule type" value="Genomic_DNA"/>
</dbReference>
<proteinExistence type="predicted"/>
<sequence>MEFVVKVHKLGINPCVDVPERIVNALLRDAKKQSGPVQVKGTLDGAAFETSVVKYSGGWRLYLNTQMRKDAGVDVGDTVHFTLQYDPVPRVRVPPMPETLRVALAKNKYAKERWHLQPRSRRKEILAYLNSLKTKESLERNVCKIIKMLVK</sequence>
<comment type="caution">
    <text evidence="1">The sequence shown here is derived from an EMBL/GenBank/DDBJ whole genome shotgun (WGS) entry which is preliminary data.</text>
</comment>